<evidence type="ECO:0000313" key="3">
    <source>
        <dbReference type="EMBL" id="MCE2596423.1"/>
    </source>
</evidence>
<dbReference type="Proteomes" id="UP001201273">
    <property type="component" value="Unassembled WGS sequence"/>
</dbReference>
<evidence type="ECO:0000313" key="4">
    <source>
        <dbReference type="Proteomes" id="UP001201273"/>
    </source>
</evidence>
<dbReference type="EMBL" id="JAIMJA010000019">
    <property type="protein sequence ID" value="MCE2596423.1"/>
    <property type="molecule type" value="Genomic_DNA"/>
</dbReference>
<accession>A0ABS8WDT6</accession>
<feature type="domain" description="Ketoreductase" evidence="2">
    <location>
        <begin position="8"/>
        <end position="182"/>
    </location>
</feature>
<reference evidence="3 4" key="1">
    <citation type="journal article" date="2022" name="Environ. Microbiol. Rep.">
        <title>Eco-phylogenetic analyses reveal divergent evolution of vitamin B12 metabolism in the marine bacterial family 'Psychromonadaceae'.</title>
        <authorList>
            <person name="Jin X."/>
            <person name="Yang Y."/>
            <person name="Cao H."/>
            <person name="Gao B."/>
            <person name="Zhao Z."/>
        </authorList>
    </citation>
    <scope>NUCLEOTIDE SEQUENCE [LARGE SCALE GENOMIC DNA]</scope>
    <source>
        <strain evidence="3 4">MKS20</strain>
    </source>
</reference>
<dbReference type="PANTHER" id="PTHR43975">
    <property type="entry name" value="ZGC:101858"/>
    <property type="match status" value="1"/>
</dbReference>
<organism evidence="3 4">
    <name type="scientific">Motilimonas cestriensis</name>
    <dbReference type="NCBI Taxonomy" id="2742685"/>
    <lineage>
        <taxon>Bacteria</taxon>
        <taxon>Pseudomonadati</taxon>
        <taxon>Pseudomonadota</taxon>
        <taxon>Gammaproteobacteria</taxon>
        <taxon>Alteromonadales</taxon>
        <taxon>Alteromonadales genera incertae sedis</taxon>
        <taxon>Motilimonas</taxon>
    </lineage>
</organism>
<dbReference type="Gene3D" id="3.40.50.720">
    <property type="entry name" value="NAD(P)-binding Rossmann-like Domain"/>
    <property type="match status" value="1"/>
</dbReference>
<dbReference type="SUPFAM" id="SSF51735">
    <property type="entry name" value="NAD(P)-binding Rossmann-fold domains"/>
    <property type="match status" value="1"/>
</dbReference>
<protein>
    <submittedName>
        <fullName evidence="3">SDR family oxidoreductase</fullName>
    </submittedName>
</protein>
<dbReference type="Pfam" id="PF13561">
    <property type="entry name" value="adh_short_C2"/>
    <property type="match status" value="1"/>
</dbReference>
<keyword evidence="4" id="KW-1185">Reference proteome</keyword>
<dbReference type="InterPro" id="IPR002347">
    <property type="entry name" value="SDR_fam"/>
</dbReference>
<dbReference type="InterPro" id="IPR057326">
    <property type="entry name" value="KR_dom"/>
</dbReference>
<dbReference type="InterPro" id="IPR036291">
    <property type="entry name" value="NAD(P)-bd_dom_sf"/>
</dbReference>
<comment type="similarity">
    <text evidence="1">Belongs to the short-chain dehydrogenases/reductases (SDR) family.</text>
</comment>
<dbReference type="RefSeq" id="WP_233054065.1">
    <property type="nucleotide sequence ID" value="NZ_JAIMJA010000019.1"/>
</dbReference>
<dbReference type="PRINTS" id="PR00081">
    <property type="entry name" value="GDHRDH"/>
</dbReference>
<evidence type="ECO:0000256" key="1">
    <source>
        <dbReference type="ARBA" id="ARBA00006484"/>
    </source>
</evidence>
<dbReference type="SMART" id="SM00822">
    <property type="entry name" value="PKS_KR"/>
    <property type="match status" value="1"/>
</dbReference>
<evidence type="ECO:0000259" key="2">
    <source>
        <dbReference type="SMART" id="SM00822"/>
    </source>
</evidence>
<dbReference type="PANTHER" id="PTHR43975:SF2">
    <property type="entry name" value="EG:BACR7A4.14 PROTEIN-RELATED"/>
    <property type="match status" value="1"/>
</dbReference>
<sequence length="248" mass="26212">MSSTLQGKTILITGATAGIGFATAQSLLQKGARLVITGRNQERLNQAVRKLGERVIPVLCDSANVAQIQQMATQLQRDNIKLDGLILNAGVFYPVAFEQMSLDNLNTTMAVNFNGPALTLQALLPCLNNPSSVVFISSVAVLKAFATAGVYSASKAAFEGLARVLNLELAERGIRINSIRPGVTATEIQAKAGMDQDAISGFFESLSSTPVGRVLTPEDLVPAINYLISDASIGLRNAYIDIDGGFGL</sequence>
<name>A0ABS8WDT6_9GAMM</name>
<gene>
    <name evidence="3" type="ORF">K6Y31_16630</name>
</gene>
<dbReference type="PRINTS" id="PR00080">
    <property type="entry name" value="SDRFAMILY"/>
</dbReference>
<comment type="caution">
    <text evidence="3">The sequence shown here is derived from an EMBL/GenBank/DDBJ whole genome shotgun (WGS) entry which is preliminary data.</text>
</comment>
<proteinExistence type="inferred from homology"/>
<dbReference type="CDD" id="cd05233">
    <property type="entry name" value="SDR_c"/>
    <property type="match status" value="1"/>
</dbReference>